<keyword evidence="2" id="KW-1185">Reference proteome</keyword>
<dbReference type="GeneID" id="28984095"/>
<sequence length="57" mass="6285">MALGNQRVVCATCRASPTLWRITVILPASVLCISSDLRQPLRIDSSGIARTQRRSDM</sequence>
<name>A0A0J0XKD1_9TREE</name>
<dbReference type="EMBL" id="KQ087216">
    <property type="protein sequence ID" value="KLT41578.1"/>
    <property type="molecule type" value="Genomic_DNA"/>
</dbReference>
<accession>A0A0J0XKD1</accession>
<organism evidence="1 2">
    <name type="scientific">Cutaneotrichosporon oleaginosum</name>
    <dbReference type="NCBI Taxonomy" id="879819"/>
    <lineage>
        <taxon>Eukaryota</taxon>
        <taxon>Fungi</taxon>
        <taxon>Dikarya</taxon>
        <taxon>Basidiomycota</taxon>
        <taxon>Agaricomycotina</taxon>
        <taxon>Tremellomycetes</taxon>
        <taxon>Trichosporonales</taxon>
        <taxon>Trichosporonaceae</taxon>
        <taxon>Cutaneotrichosporon</taxon>
    </lineage>
</organism>
<protein>
    <submittedName>
        <fullName evidence="1">Uncharacterized protein</fullName>
    </submittedName>
</protein>
<evidence type="ECO:0000313" key="1">
    <source>
        <dbReference type="EMBL" id="KLT41578.1"/>
    </source>
</evidence>
<dbReference type="AlphaFoldDB" id="A0A0J0XKD1"/>
<reference evidence="1 2" key="1">
    <citation type="submission" date="2015-03" db="EMBL/GenBank/DDBJ databases">
        <title>Genomics and transcriptomics of the oil-accumulating basidiomycete yeast T. oleaginosus allow insights into substrate utilization and the diverse evolutionary trajectories of mating systems in fungi.</title>
        <authorList>
            <consortium name="DOE Joint Genome Institute"/>
            <person name="Kourist R."/>
            <person name="Kracht O."/>
            <person name="Bracharz F."/>
            <person name="Lipzen A."/>
            <person name="Nolan M."/>
            <person name="Ohm R."/>
            <person name="Grigoriev I."/>
            <person name="Sun S."/>
            <person name="Heitman J."/>
            <person name="Bruck T."/>
            <person name="Nowrousian M."/>
        </authorList>
    </citation>
    <scope>NUCLEOTIDE SEQUENCE [LARGE SCALE GENOMIC DNA]</scope>
    <source>
        <strain evidence="1 2">IBC0246</strain>
    </source>
</reference>
<gene>
    <name evidence="1" type="ORF">CC85DRAFT_286353</name>
</gene>
<dbReference type="RefSeq" id="XP_018278069.1">
    <property type="nucleotide sequence ID" value="XM_018423492.1"/>
</dbReference>
<dbReference type="Proteomes" id="UP000053611">
    <property type="component" value="Unassembled WGS sequence"/>
</dbReference>
<proteinExistence type="predicted"/>
<evidence type="ECO:0000313" key="2">
    <source>
        <dbReference type="Proteomes" id="UP000053611"/>
    </source>
</evidence>